<dbReference type="FunFam" id="1.10.3470.10:FF:000001">
    <property type="entry name" value="Vitamin B12 ABC transporter permease BtuC"/>
    <property type="match status" value="1"/>
</dbReference>
<dbReference type="SUPFAM" id="SSF81345">
    <property type="entry name" value="ABC transporter involved in vitamin B12 uptake, BtuC"/>
    <property type="match status" value="1"/>
</dbReference>
<evidence type="ECO:0000256" key="7">
    <source>
        <dbReference type="ARBA" id="ARBA00023136"/>
    </source>
</evidence>
<dbReference type="PANTHER" id="PTHR30472">
    <property type="entry name" value="FERRIC ENTEROBACTIN TRANSPORT SYSTEM PERMEASE PROTEIN"/>
    <property type="match status" value="1"/>
</dbReference>
<evidence type="ECO:0000256" key="5">
    <source>
        <dbReference type="ARBA" id="ARBA00022692"/>
    </source>
</evidence>
<accession>A0A1M6ERF9</accession>
<proteinExistence type="inferred from homology"/>
<dbReference type="OrthoDB" id="9792889at2"/>
<dbReference type="Pfam" id="PF01032">
    <property type="entry name" value="FecCD"/>
    <property type="match status" value="1"/>
</dbReference>
<dbReference type="RefSeq" id="WP_073005433.1">
    <property type="nucleotide sequence ID" value="NZ_FQZO01000002.1"/>
</dbReference>
<keyword evidence="5 8" id="KW-0812">Transmembrane</keyword>
<dbReference type="STRING" id="1121298.SAMN05444401_1668"/>
<dbReference type="Gene3D" id="1.10.3470.10">
    <property type="entry name" value="ABC transporter involved in vitamin B12 uptake, BtuC"/>
    <property type="match status" value="1"/>
</dbReference>
<dbReference type="CDD" id="cd06550">
    <property type="entry name" value="TM_ABC_iron-siderophores_like"/>
    <property type="match status" value="1"/>
</dbReference>
<evidence type="ECO:0000256" key="8">
    <source>
        <dbReference type="SAM" id="Phobius"/>
    </source>
</evidence>
<dbReference type="InterPro" id="IPR037294">
    <property type="entry name" value="ABC_BtuC-like"/>
</dbReference>
<dbReference type="Proteomes" id="UP000184080">
    <property type="component" value="Unassembled WGS sequence"/>
</dbReference>
<evidence type="ECO:0000256" key="3">
    <source>
        <dbReference type="ARBA" id="ARBA00022448"/>
    </source>
</evidence>
<dbReference type="EMBL" id="FQZO01000002">
    <property type="protein sequence ID" value="SHI88057.1"/>
    <property type="molecule type" value="Genomic_DNA"/>
</dbReference>
<keyword evidence="6 8" id="KW-1133">Transmembrane helix</keyword>
<evidence type="ECO:0000256" key="4">
    <source>
        <dbReference type="ARBA" id="ARBA00022475"/>
    </source>
</evidence>
<dbReference type="InterPro" id="IPR000522">
    <property type="entry name" value="ABC_transptr_permease_BtuC"/>
</dbReference>
<feature type="transmembrane region" description="Helical" evidence="8">
    <location>
        <begin position="206"/>
        <end position="226"/>
    </location>
</feature>
<evidence type="ECO:0000256" key="6">
    <source>
        <dbReference type="ARBA" id="ARBA00022989"/>
    </source>
</evidence>
<keyword evidence="7 8" id="KW-0472">Membrane</keyword>
<dbReference type="AlphaFoldDB" id="A0A1M6ERF9"/>
<evidence type="ECO:0000256" key="1">
    <source>
        <dbReference type="ARBA" id="ARBA00004651"/>
    </source>
</evidence>
<reference evidence="9 10" key="1">
    <citation type="submission" date="2016-11" db="EMBL/GenBank/DDBJ databases">
        <authorList>
            <person name="Jaros S."/>
            <person name="Januszkiewicz K."/>
            <person name="Wedrychowicz H."/>
        </authorList>
    </citation>
    <scope>NUCLEOTIDE SEQUENCE [LARGE SCALE GENOMIC DNA]</scope>
    <source>
        <strain evidence="9 10">DSM 21864</strain>
    </source>
</reference>
<evidence type="ECO:0000313" key="10">
    <source>
        <dbReference type="Proteomes" id="UP000184080"/>
    </source>
</evidence>
<sequence length="348" mass="37794">MIKLIQSNKKKFFIMLLLIYFIMIITSIALGTANISFKQAFFALIKPLSFVSDGVKAQVSSAHSLIIYRIRLPRIIMASIVGMGLAVVGVAFQGVFKNPMADPYVLGISSGAALGAAIAIVFKIGESIFSFSMVTTFAFIGAMVTAFFVYNIARVGNRIPTVNLLLAGIAVSFLLSSCLSIIMVFNHNKIDKIVFWTLGDFNSANWTQIAVVVPFVFIGVLVIYFFSRDLNLMLTGDEAAKTMGVEVEKVKKIIVTVSSLVVAACVSFSGIIGFVGLLIPHMMRIILGPNHKQLIPFSALGGAMFLLFSDTLARSILPSAELPVGAVTALFGSPYFIILFLKYKKRVM</sequence>
<feature type="transmembrane region" description="Helical" evidence="8">
    <location>
        <begin position="129"/>
        <end position="152"/>
    </location>
</feature>
<evidence type="ECO:0000256" key="2">
    <source>
        <dbReference type="ARBA" id="ARBA00007935"/>
    </source>
</evidence>
<organism evidence="9 10">
    <name type="scientific">Clostridium amylolyticum</name>
    <dbReference type="NCBI Taxonomy" id="1121298"/>
    <lineage>
        <taxon>Bacteria</taxon>
        <taxon>Bacillati</taxon>
        <taxon>Bacillota</taxon>
        <taxon>Clostridia</taxon>
        <taxon>Eubacteriales</taxon>
        <taxon>Clostridiaceae</taxon>
        <taxon>Clostridium</taxon>
    </lineage>
</organism>
<name>A0A1M6ERF9_9CLOT</name>
<protein>
    <submittedName>
        <fullName evidence="9">Iron complex transport system permease protein</fullName>
    </submittedName>
</protein>
<feature type="transmembrane region" description="Helical" evidence="8">
    <location>
        <begin position="322"/>
        <end position="341"/>
    </location>
</feature>
<dbReference type="PANTHER" id="PTHR30472:SF25">
    <property type="entry name" value="ABC TRANSPORTER PERMEASE PROTEIN MJ0876-RELATED"/>
    <property type="match status" value="1"/>
</dbReference>
<comment type="subcellular location">
    <subcellularLocation>
        <location evidence="1">Cell membrane</location>
        <topology evidence="1">Multi-pass membrane protein</topology>
    </subcellularLocation>
</comment>
<dbReference type="GO" id="GO:0033214">
    <property type="term" value="P:siderophore-iron import into cell"/>
    <property type="evidence" value="ECO:0007669"/>
    <property type="project" value="TreeGrafter"/>
</dbReference>
<dbReference type="GO" id="GO:0005886">
    <property type="term" value="C:plasma membrane"/>
    <property type="evidence" value="ECO:0007669"/>
    <property type="project" value="UniProtKB-SubCell"/>
</dbReference>
<keyword evidence="4" id="KW-1003">Cell membrane</keyword>
<feature type="transmembrane region" description="Helical" evidence="8">
    <location>
        <begin position="164"/>
        <end position="185"/>
    </location>
</feature>
<feature type="transmembrane region" description="Helical" evidence="8">
    <location>
        <begin position="253"/>
        <end position="282"/>
    </location>
</feature>
<dbReference type="GO" id="GO:0022857">
    <property type="term" value="F:transmembrane transporter activity"/>
    <property type="evidence" value="ECO:0007669"/>
    <property type="project" value="InterPro"/>
</dbReference>
<gene>
    <name evidence="9" type="ORF">SAMN05444401_1668</name>
</gene>
<feature type="transmembrane region" description="Helical" evidence="8">
    <location>
        <begin position="104"/>
        <end position="122"/>
    </location>
</feature>
<evidence type="ECO:0000313" key="9">
    <source>
        <dbReference type="EMBL" id="SHI88057.1"/>
    </source>
</evidence>
<comment type="similarity">
    <text evidence="2">Belongs to the binding-protein-dependent transport system permease family. FecCD subfamily.</text>
</comment>
<keyword evidence="3" id="KW-0813">Transport</keyword>
<feature type="transmembrane region" description="Helical" evidence="8">
    <location>
        <begin position="12"/>
        <end position="31"/>
    </location>
</feature>
<feature type="transmembrane region" description="Helical" evidence="8">
    <location>
        <begin position="75"/>
        <end position="92"/>
    </location>
</feature>
<keyword evidence="10" id="KW-1185">Reference proteome</keyword>